<protein>
    <submittedName>
        <fullName evidence="1">Uncharacterized protein</fullName>
    </submittedName>
</protein>
<dbReference type="Proteomes" id="UP000269591">
    <property type="component" value="Unassembled WGS sequence"/>
</dbReference>
<sequence length="82" mass="8782">MAASFGVLKGYKRIADSTPLCAIRLSMPAMHYMSGGFVHELYSSFQTRPYTLGSRCEKAAVPRAKSAAPAVLGEAIEMSEPA</sequence>
<accession>A0A3N0AYF3</accession>
<dbReference type="AlphaFoldDB" id="A0A3N0AYF3"/>
<reference evidence="2" key="1">
    <citation type="submission" date="2018-05" db="EMBL/GenBank/DDBJ databases">
        <title>Genome Sequencing of selected type strains of the family Eggerthellaceae.</title>
        <authorList>
            <person name="Danylec N."/>
            <person name="Stoll D.A."/>
            <person name="Doetsch A."/>
            <person name="Huch M."/>
        </authorList>
    </citation>
    <scope>NUCLEOTIDE SEQUENCE [LARGE SCALE GENOMIC DNA]</scope>
    <source>
        <strain evidence="2">DSM 24851</strain>
    </source>
</reference>
<name>A0A3N0AYF3_9ACTN</name>
<keyword evidence="2" id="KW-1185">Reference proteome</keyword>
<gene>
    <name evidence="1" type="ORF">DMP06_06125</name>
</gene>
<evidence type="ECO:0000313" key="1">
    <source>
        <dbReference type="EMBL" id="RNL39911.1"/>
    </source>
</evidence>
<organism evidence="1 2">
    <name type="scientific">Slackia equolifaciens</name>
    <dbReference type="NCBI Taxonomy" id="498718"/>
    <lineage>
        <taxon>Bacteria</taxon>
        <taxon>Bacillati</taxon>
        <taxon>Actinomycetota</taxon>
        <taxon>Coriobacteriia</taxon>
        <taxon>Eggerthellales</taxon>
        <taxon>Eggerthellaceae</taxon>
        <taxon>Slackia</taxon>
    </lineage>
</organism>
<proteinExistence type="predicted"/>
<dbReference type="EMBL" id="QIBX01000009">
    <property type="protein sequence ID" value="RNL39911.1"/>
    <property type="molecule type" value="Genomic_DNA"/>
</dbReference>
<comment type="caution">
    <text evidence="1">The sequence shown here is derived from an EMBL/GenBank/DDBJ whole genome shotgun (WGS) entry which is preliminary data.</text>
</comment>
<evidence type="ECO:0000313" key="2">
    <source>
        <dbReference type="Proteomes" id="UP000269591"/>
    </source>
</evidence>